<dbReference type="Proteomes" id="UP001626550">
    <property type="component" value="Unassembled WGS sequence"/>
</dbReference>
<comment type="subcellular location">
    <subcellularLocation>
        <location evidence="1">Membrane</location>
    </subcellularLocation>
</comment>
<evidence type="ECO:0000256" key="10">
    <source>
        <dbReference type="ARBA" id="ARBA00023209"/>
    </source>
</evidence>
<protein>
    <submittedName>
        <fullName evidence="15">1-acylglycerol-3-phosphate O-acyltransferase 6 (Lysophosphatidic acid acyltransferase, zeta)</fullName>
    </submittedName>
</protein>
<comment type="pathway">
    <text evidence="2">Lipid metabolism.</text>
</comment>
<keyword evidence="11" id="KW-1208">Phospholipid metabolism</keyword>
<evidence type="ECO:0000256" key="12">
    <source>
        <dbReference type="ARBA" id="ARBA00023315"/>
    </source>
</evidence>
<reference evidence="15 16" key="1">
    <citation type="submission" date="2024-11" db="EMBL/GenBank/DDBJ databases">
        <title>Adaptive evolution of stress response genes in parasites aligns with host niche diversity.</title>
        <authorList>
            <person name="Hahn C."/>
            <person name="Resl P."/>
        </authorList>
    </citation>
    <scope>NUCLEOTIDE SEQUENCE [LARGE SCALE GENOMIC DNA]</scope>
    <source>
        <strain evidence="15">EGGRZ-B1_66</strain>
        <tissue evidence="15">Body</tissue>
    </source>
</reference>
<dbReference type="EMBL" id="JBJKFK010000650">
    <property type="protein sequence ID" value="KAL3315859.1"/>
    <property type="molecule type" value="Genomic_DNA"/>
</dbReference>
<dbReference type="GO" id="GO:0016747">
    <property type="term" value="F:acyltransferase activity, transferring groups other than amino-acyl groups"/>
    <property type="evidence" value="ECO:0007669"/>
    <property type="project" value="UniProtKB-ARBA"/>
</dbReference>
<evidence type="ECO:0000256" key="9">
    <source>
        <dbReference type="ARBA" id="ARBA00023136"/>
    </source>
</evidence>
<dbReference type="GO" id="GO:0008654">
    <property type="term" value="P:phospholipid biosynthetic process"/>
    <property type="evidence" value="ECO:0007669"/>
    <property type="project" value="UniProtKB-KW"/>
</dbReference>
<keyword evidence="4" id="KW-0444">Lipid biosynthesis</keyword>
<evidence type="ECO:0000256" key="2">
    <source>
        <dbReference type="ARBA" id="ARBA00005189"/>
    </source>
</evidence>
<evidence type="ECO:0000313" key="16">
    <source>
        <dbReference type="Proteomes" id="UP001626550"/>
    </source>
</evidence>
<gene>
    <name evidence="15" type="primary">AGPAT9_1</name>
    <name evidence="15" type="ORF">Ciccas_005497</name>
</gene>
<evidence type="ECO:0000256" key="1">
    <source>
        <dbReference type="ARBA" id="ARBA00004370"/>
    </source>
</evidence>
<evidence type="ECO:0000256" key="7">
    <source>
        <dbReference type="ARBA" id="ARBA00022989"/>
    </source>
</evidence>
<feature type="domain" description="Phospholipid/glycerol acyltransferase" evidence="14">
    <location>
        <begin position="48"/>
        <end position="159"/>
    </location>
</feature>
<evidence type="ECO:0000256" key="8">
    <source>
        <dbReference type="ARBA" id="ARBA00023098"/>
    </source>
</evidence>
<keyword evidence="7" id="KW-1133">Transmembrane helix</keyword>
<comment type="similarity">
    <text evidence="3">Belongs to the 1-acyl-sn-glycerol-3-phosphate acyltransferase family.</text>
</comment>
<dbReference type="AlphaFoldDB" id="A0ABD2Q8J0"/>
<evidence type="ECO:0000313" key="15">
    <source>
        <dbReference type="EMBL" id="KAL3315859.1"/>
    </source>
</evidence>
<keyword evidence="5" id="KW-0808">Transferase</keyword>
<proteinExistence type="inferred from homology"/>
<keyword evidence="16" id="KW-1185">Reference proteome</keyword>
<accession>A0ABD2Q8J0</accession>
<comment type="caution">
    <text evidence="15">The sequence shown here is derived from an EMBL/GenBank/DDBJ whole genome shotgun (WGS) entry which is preliminary data.</text>
</comment>
<sequence length="255" mass="29478">MLICMLPGPRLKYLGRKYIYTAVMRINLRPYSSVLRFHNTRNRPKPNSVVVANHTTPIDYAVLCSDVAYSAIGQVHEGFFGVVERMLAKAIPTVWFDRSEVLDRTRTTEKLKQHVNTEGNPPLLVFPEGTCINNTSVMKFKKGAFEIDAVIYPLTIMYDPRFADCFWNSSVDSLLQYMIKLMTSWAMVVDVWYLPPQQRRANEDGSSFARRVRQMIAECGGLVDMEWDGDLKRKKPKDAFKESQQRLYTKYLKTQ</sequence>
<keyword evidence="6" id="KW-0812">Transmembrane</keyword>
<evidence type="ECO:0000256" key="4">
    <source>
        <dbReference type="ARBA" id="ARBA00022516"/>
    </source>
</evidence>
<dbReference type="SMART" id="SM00563">
    <property type="entry name" value="PlsC"/>
    <property type="match status" value="1"/>
</dbReference>
<organism evidence="15 16">
    <name type="scientific">Cichlidogyrus casuarinus</name>
    <dbReference type="NCBI Taxonomy" id="1844966"/>
    <lineage>
        <taxon>Eukaryota</taxon>
        <taxon>Metazoa</taxon>
        <taxon>Spiralia</taxon>
        <taxon>Lophotrochozoa</taxon>
        <taxon>Platyhelminthes</taxon>
        <taxon>Monogenea</taxon>
        <taxon>Monopisthocotylea</taxon>
        <taxon>Dactylogyridea</taxon>
        <taxon>Ancyrocephalidae</taxon>
        <taxon>Cichlidogyrus</taxon>
    </lineage>
</organism>
<keyword evidence="10" id="KW-0594">Phospholipid biosynthesis</keyword>
<dbReference type="InterPro" id="IPR002123">
    <property type="entry name" value="Plipid/glycerol_acylTrfase"/>
</dbReference>
<keyword evidence="9" id="KW-0472">Membrane</keyword>
<dbReference type="Pfam" id="PF01553">
    <property type="entry name" value="Acyltransferase"/>
    <property type="match status" value="1"/>
</dbReference>
<dbReference type="CDD" id="cd07991">
    <property type="entry name" value="LPLAT_LPCAT1-like"/>
    <property type="match status" value="1"/>
</dbReference>
<evidence type="ECO:0000256" key="13">
    <source>
        <dbReference type="ARBA" id="ARBA00025707"/>
    </source>
</evidence>
<keyword evidence="8" id="KW-0443">Lipid metabolism</keyword>
<comment type="pathway">
    <text evidence="13">Phospholipid metabolism.</text>
</comment>
<evidence type="ECO:0000256" key="5">
    <source>
        <dbReference type="ARBA" id="ARBA00022679"/>
    </source>
</evidence>
<name>A0ABD2Q8J0_9PLAT</name>
<dbReference type="PANTHER" id="PTHR23063:SF2">
    <property type="entry name" value="GLYCEROL-3-PHOSPHATE ACYLTRANSFERASE 4, ISOFORM D-RELATED"/>
    <property type="match status" value="1"/>
</dbReference>
<evidence type="ECO:0000256" key="3">
    <source>
        <dbReference type="ARBA" id="ARBA00008655"/>
    </source>
</evidence>
<dbReference type="InterPro" id="IPR045252">
    <property type="entry name" value="LPCAT1-like"/>
</dbReference>
<evidence type="ECO:0000256" key="11">
    <source>
        <dbReference type="ARBA" id="ARBA00023264"/>
    </source>
</evidence>
<dbReference type="SUPFAM" id="SSF69593">
    <property type="entry name" value="Glycerol-3-phosphate (1)-acyltransferase"/>
    <property type="match status" value="1"/>
</dbReference>
<evidence type="ECO:0000256" key="6">
    <source>
        <dbReference type="ARBA" id="ARBA00022692"/>
    </source>
</evidence>
<dbReference type="PANTHER" id="PTHR23063">
    <property type="entry name" value="PHOSPHOLIPID ACYLTRANSFERASE"/>
    <property type="match status" value="1"/>
</dbReference>
<keyword evidence="12" id="KW-0012">Acyltransferase</keyword>
<evidence type="ECO:0000259" key="14">
    <source>
        <dbReference type="SMART" id="SM00563"/>
    </source>
</evidence>
<dbReference type="GO" id="GO:0016020">
    <property type="term" value="C:membrane"/>
    <property type="evidence" value="ECO:0007669"/>
    <property type="project" value="UniProtKB-SubCell"/>
</dbReference>